<organism evidence="2 3">
    <name type="scientific">Flavobacterium pygoscelis</name>
    <dbReference type="NCBI Taxonomy" id="2893176"/>
    <lineage>
        <taxon>Bacteria</taxon>
        <taxon>Pseudomonadati</taxon>
        <taxon>Bacteroidota</taxon>
        <taxon>Flavobacteriia</taxon>
        <taxon>Flavobacteriales</taxon>
        <taxon>Flavobacteriaceae</taxon>
        <taxon>Flavobacterium</taxon>
    </lineage>
</organism>
<evidence type="ECO:0000313" key="2">
    <source>
        <dbReference type="EMBL" id="MCK8143430.1"/>
    </source>
</evidence>
<evidence type="ECO:0000256" key="1">
    <source>
        <dbReference type="SAM" id="Phobius"/>
    </source>
</evidence>
<proteinExistence type="predicted"/>
<dbReference type="AlphaFoldDB" id="A0A9X1XT83"/>
<evidence type="ECO:0000313" key="3">
    <source>
        <dbReference type="Proteomes" id="UP001139260"/>
    </source>
</evidence>
<keyword evidence="1" id="KW-0812">Transmembrane</keyword>
<dbReference type="Proteomes" id="UP001139260">
    <property type="component" value="Unassembled WGS sequence"/>
</dbReference>
<keyword evidence="1" id="KW-0472">Membrane</keyword>
<name>A0A9X1XT83_9FLAO</name>
<dbReference type="RefSeq" id="WP_248429424.1">
    <property type="nucleotide sequence ID" value="NZ_JALNUB010000033.1"/>
</dbReference>
<keyword evidence="1" id="KW-1133">Transmembrane helix</keyword>
<dbReference type="EMBL" id="JALNUB010000033">
    <property type="protein sequence ID" value="MCK8143430.1"/>
    <property type="molecule type" value="Genomic_DNA"/>
</dbReference>
<reference evidence="2" key="1">
    <citation type="submission" date="2022-04" db="EMBL/GenBank/DDBJ databases">
        <title>Flavobacterium pygoscelis sp. nov. isolated from Chinstrap chick (Pygoscelis antarcticus).</title>
        <authorList>
            <person name="Irgang R."/>
            <person name="Poblete-Morales M."/>
            <person name="Avendano-Herrera R."/>
        </authorList>
    </citation>
    <scope>NUCLEOTIDE SEQUENCE</scope>
    <source>
        <strain evidence="2">I-SCBP12n</strain>
    </source>
</reference>
<feature type="transmembrane region" description="Helical" evidence="1">
    <location>
        <begin position="37"/>
        <end position="56"/>
    </location>
</feature>
<accession>A0A9X1XT83</accession>
<keyword evidence="3" id="KW-1185">Reference proteome</keyword>
<comment type="caution">
    <text evidence="2">The sequence shown here is derived from an EMBL/GenBank/DDBJ whole genome shotgun (WGS) entry which is preliminary data.</text>
</comment>
<gene>
    <name evidence="2" type="ORF">MW871_16180</name>
</gene>
<sequence>MMKFEIQYDKDIYNKQMDLLFDLACKPKKEYYKNSQYLGFVLLIIGSILFFDRPSFFCFY</sequence>
<protein>
    <submittedName>
        <fullName evidence="2">Uncharacterized protein</fullName>
    </submittedName>
</protein>